<reference evidence="2 3" key="1">
    <citation type="submission" date="2016-01" db="EMBL/GenBank/DDBJ databases">
        <title>The new phylogeny of the genus Mycobacterium.</title>
        <authorList>
            <person name="Tarcisio F."/>
            <person name="Conor M."/>
            <person name="Antonella G."/>
            <person name="Elisabetta G."/>
            <person name="Giulia F.S."/>
            <person name="Sara T."/>
            <person name="Anna F."/>
            <person name="Clotilde B."/>
            <person name="Roberto B."/>
            <person name="Veronica D.S."/>
            <person name="Fabio R."/>
            <person name="Monica P."/>
            <person name="Olivier J."/>
            <person name="Enrico T."/>
            <person name="Nicola S."/>
        </authorList>
    </citation>
    <scope>NUCLEOTIDE SEQUENCE [LARGE SCALE GENOMIC DNA]</scope>
    <source>
        <strain evidence="2 3">DSM 45166</strain>
    </source>
</reference>
<feature type="compositionally biased region" description="Polar residues" evidence="1">
    <location>
        <begin position="117"/>
        <end position="128"/>
    </location>
</feature>
<evidence type="ECO:0000313" key="2">
    <source>
        <dbReference type="EMBL" id="ORW11128.1"/>
    </source>
</evidence>
<protein>
    <submittedName>
        <fullName evidence="2">Uncharacterized protein</fullName>
    </submittedName>
</protein>
<feature type="region of interest" description="Disordered" evidence="1">
    <location>
        <begin position="1"/>
        <end position="22"/>
    </location>
</feature>
<name>A0A1X1YJ64_9MYCO</name>
<accession>A0A1X1YJ64</accession>
<sequence>MRFARMAQTGPEQPPEQPVGEGFRAAMDALTERRYREMRGAWARAPERLRRAEAARRARNEMARRVAQHTGRPRVSARTIARRARHDAMPPGVERMWLERWAAIDRAGGIRAMARQVGTTPQRVTSWRDSPRPEAPLPTPPPPERLPVEAQTVGVETQGVVIINGKAYPKRIPEGSGAEQAELEIQPDSGIMEAWLAEDTETLYELLSDQIVMQIIVPRWNLPPTYSIDYQIEELRKFVPGL</sequence>
<evidence type="ECO:0000313" key="3">
    <source>
        <dbReference type="Proteomes" id="UP000193487"/>
    </source>
</evidence>
<dbReference type="Proteomes" id="UP000193487">
    <property type="component" value="Unassembled WGS sequence"/>
</dbReference>
<organism evidence="2 3">
    <name type="scientific">Mycobacterium kyorinense</name>
    <dbReference type="NCBI Taxonomy" id="487514"/>
    <lineage>
        <taxon>Bacteria</taxon>
        <taxon>Bacillati</taxon>
        <taxon>Actinomycetota</taxon>
        <taxon>Actinomycetes</taxon>
        <taxon>Mycobacteriales</taxon>
        <taxon>Mycobacteriaceae</taxon>
        <taxon>Mycobacterium</taxon>
    </lineage>
</organism>
<comment type="caution">
    <text evidence="2">The sequence shown here is derived from an EMBL/GenBank/DDBJ whole genome shotgun (WGS) entry which is preliminary data.</text>
</comment>
<keyword evidence="3" id="KW-1185">Reference proteome</keyword>
<feature type="region of interest" description="Disordered" evidence="1">
    <location>
        <begin position="117"/>
        <end position="145"/>
    </location>
</feature>
<feature type="compositionally biased region" description="Pro residues" evidence="1">
    <location>
        <begin position="133"/>
        <end position="145"/>
    </location>
</feature>
<evidence type="ECO:0000256" key="1">
    <source>
        <dbReference type="SAM" id="MobiDB-lite"/>
    </source>
</evidence>
<proteinExistence type="predicted"/>
<gene>
    <name evidence="2" type="ORF">AWC14_19665</name>
</gene>
<dbReference type="EMBL" id="LQPE01000010">
    <property type="protein sequence ID" value="ORW11128.1"/>
    <property type="molecule type" value="Genomic_DNA"/>
</dbReference>
<dbReference type="OrthoDB" id="4703389at2"/>
<dbReference type="AlphaFoldDB" id="A0A1X1YJ64"/>